<gene>
    <name evidence="2" type="ORF">FHP05_02975</name>
</gene>
<protein>
    <recommendedName>
        <fullName evidence="4">DUF2157 domain-containing protein</fullName>
    </recommendedName>
</protein>
<dbReference type="OrthoDB" id="2380880at2"/>
<keyword evidence="1" id="KW-0812">Transmembrane</keyword>
<proteinExistence type="predicted"/>
<feature type="transmembrane region" description="Helical" evidence="1">
    <location>
        <begin position="162"/>
        <end position="180"/>
    </location>
</feature>
<dbReference type="RefSeq" id="WP_147665732.1">
    <property type="nucleotide sequence ID" value="NZ_VDUW01000001.1"/>
</dbReference>
<evidence type="ECO:0000313" key="2">
    <source>
        <dbReference type="EMBL" id="TXL67996.1"/>
    </source>
</evidence>
<evidence type="ECO:0000256" key="1">
    <source>
        <dbReference type="SAM" id="Phobius"/>
    </source>
</evidence>
<feature type="transmembrane region" description="Helical" evidence="1">
    <location>
        <begin position="113"/>
        <end position="129"/>
    </location>
</feature>
<dbReference type="Proteomes" id="UP000321574">
    <property type="component" value="Unassembled WGS sequence"/>
</dbReference>
<feature type="transmembrane region" description="Helical" evidence="1">
    <location>
        <begin position="82"/>
        <end position="101"/>
    </location>
</feature>
<keyword evidence="3" id="KW-1185">Reference proteome</keyword>
<feature type="transmembrane region" description="Helical" evidence="1">
    <location>
        <begin position="54"/>
        <end position="76"/>
    </location>
</feature>
<dbReference type="EMBL" id="VDUW01000001">
    <property type="protein sequence ID" value="TXL67996.1"/>
    <property type="molecule type" value="Genomic_DNA"/>
</dbReference>
<organism evidence="2 3">
    <name type="scientific">Cerasibacillus terrae</name>
    <dbReference type="NCBI Taxonomy" id="2498845"/>
    <lineage>
        <taxon>Bacteria</taxon>
        <taxon>Bacillati</taxon>
        <taxon>Bacillota</taxon>
        <taxon>Bacilli</taxon>
        <taxon>Bacillales</taxon>
        <taxon>Bacillaceae</taxon>
        <taxon>Cerasibacillus</taxon>
    </lineage>
</organism>
<feature type="transmembrane region" description="Helical" evidence="1">
    <location>
        <begin position="135"/>
        <end position="155"/>
    </location>
</feature>
<name>A0A5C8P497_9BACI</name>
<keyword evidence="1" id="KW-0472">Membrane</keyword>
<evidence type="ECO:0008006" key="4">
    <source>
        <dbReference type="Google" id="ProtNLM"/>
    </source>
</evidence>
<dbReference type="AlphaFoldDB" id="A0A5C8P497"/>
<keyword evidence="1" id="KW-1133">Transmembrane helix</keyword>
<sequence>MLDDRKTIIIQKIRFWKKHKLLPENYCDYLLALYTKGESTAKESKVINRRSGGLVILLVQFSLLVLMIPFSFLVIYFTQFHVLLQLTILILFIMYAAWLLYDLYGKRNKWYQIPLLVFLILILLGTNFLSKLMILNVYLSGVIMVINFIAWYLIGKKFHLKYLIYSSILALFITLSYIIYNFSHVIL</sequence>
<evidence type="ECO:0000313" key="3">
    <source>
        <dbReference type="Proteomes" id="UP000321574"/>
    </source>
</evidence>
<accession>A0A5C8P497</accession>
<comment type="caution">
    <text evidence="2">The sequence shown here is derived from an EMBL/GenBank/DDBJ whole genome shotgun (WGS) entry which is preliminary data.</text>
</comment>
<reference evidence="2 3" key="1">
    <citation type="submission" date="2019-06" db="EMBL/GenBank/DDBJ databases">
        <title>Cerasibacillus sp. nov., isolated from maize field.</title>
        <authorList>
            <person name="Lin S.-Y."/>
            <person name="Tsai C.-F."/>
            <person name="Young C.-C."/>
        </authorList>
    </citation>
    <scope>NUCLEOTIDE SEQUENCE [LARGE SCALE GENOMIC DNA]</scope>
    <source>
        <strain evidence="2 3">CC-CFT480</strain>
    </source>
</reference>